<dbReference type="Pfam" id="PF13191">
    <property type="entry name" value="AAA_16"/>
    <property type="match status" value="1"/>
</dbReference>
<dbReference type="InterPro" id="IPR027417">
    <property type="entry name" value="P-loop_NTPase"/>
</dbReference>
<dbReference type="AlphaFoldDB" id="A0A0P6XD20"/>
<dbReference type="InterPro" id="IPR041664">
    <property type="entry name" value="AAA_16"/>
</dbReference>
<name>A0A0P6XD20_9CHLR</name>
<dbReference type="SMART" id="SM00028">
    <property type="entry name" value="TPR"/>
    <property type="match status" value="7"/>
</dbReference>
<dbReference type="PANTHER" id="PTHR16305:SF28">
    <property type="entry name" value="GUANYLATE CYCLASE DOMAIN-CONTAINING PROTEIN"/>
    <property type="match status" value="1"/>
</dbReference>
<dbReference type="Gene3D" id="1.10.10.10">
    <property type="entry name" value="Winged helix-like DNA-binding domain superfamily/Winged helix DNA-binding domain"/>
    <property type="match status" value="1"/>
</dbReference>
<dbReference type="Proteomes" id="UP000050417">
    <property type="component" value="Unassembled WGS sequence"/>
</dbReference>
<evidence type="ECO:0000313" key="4">
    <source>
        <dbReference type="EMBL" id="KPL77648.1"/>
    </source>
</evidence>
<dbReference type="SUPFAM" id="SSF52540">
    <property type="entry name" value="P-loop containing nucleoside triphosphate hydrolases"/>
    <property type="match status" value="1"/>
</dbReference>
<dbReference type="SUPFAM" id="SSF48452">
    <property type="entry name" value="TPR-like"/>
    <property type="match status" value="3"/>
</dbReference>
<dbReference type="GO" id="GO:0004016">
    <property type="term" value="F:adenylate cyclase activity"/>
    <property type="evidence" value="ECO:0007669"/>
    <property type="project" value="TreeGrafter"/>
</dbReference>
<dbReference type="PANTHER" id="PTHR16305">
    <property type="entry name" value="TESTICULAR SOLUBLE ADENYLYL CYCLASE"/>
    <property type="match status" value="1"/>
</dbReference>
<dbReference type="Gene3D" id="1.25.40.10">
    <property type="entry name" value="Tetratricopeptide repeat domain"/>
    <property type="match status" value="3"/>
</dbReference>
<keyword evidence="5" id="KW-1185">Reference proteome</keyword>
<gene>
    <name evidence="4" type="ORF">ADN00_08605</name>
</gene>
<dbReference type="STRING" id="1134406.ADN00_08605"/>
<reference evidence="4 5" key="1">
    <citation type="submission" date="2015-07" db="EMBL/GenBank/DDBJ databases">
        <title>Genome sequence of Ornatilinea apprima DSM 23815.</title>
        <authorList>
            <person name="Hemp J."/>
            <person name="Ward L.M."/>
            <person name="Pace L.A."/>
            <person name="Fischer W.W."/>
        </authorList>
    </citation>
    <scope>NUCLEOTIDE SEQUENCE [LARGE SCALE GENOMIC DNA]</scope>
    <source>
        <strain evidence="4 5">P3M-1</strain>
    </source>
</reference>
<dbReference type="Pfam" id="PF03704">
    <property type="entry name" value="BTAD"/>
    <property type="match status" value="1"/>
</dbReference>
<organism evidence="4 5">
    <name type="scientific">Ornatilinea apprima</name>
    <dbReference type="NCBI Taxonomy" id="1134406"/>
    <lineage>
        <taxon>Bacteria</taxon>
        <taxon>Bacillati</taxon>
        <taxon>Chloroflexota</taxon>
        <taxon>Anaerolineae</taxon>
        <taxon>Anaerolineales</taxon>
        <taxon>Anaerolineaceae</taxon>
        <taxon>Ornatilinea</taxon>
    </lineage>
</organism>
<dbReference type="EMBL" id="LGCL01000022">
    <property type="protein sequence ID" value="KPL77648.1"/>
    <property type="molecule type" value="Genomic_DNA"/>
</dbReference>
<evidence type="ECO:0000256" key="2">
    <source>
        <dbReference type="ARBA" id="ARBA00022840"/>
    </source>
</evidence>
<keyword evidence="1" id="KW-0547">Nucleotide-binding</keyword>
<dbReference type="GO" id="GO:0005737">
    <property type="term" value="C:cytoplasm"/>
    <property type="evidence" value="ECO:0007669"/>
    <property type="project" value="TreeGrafter"/>
</dbReference>
<accession>A0A0P6XD20</accession>
<dbReference type="OrthoDB" id="5509004at2"/>
<dbReference type="RefSeq" id="WP_075062587.1">
    <property type="nucleotide sequence ID" value="NZ_LGCL01000022.1"/>
</dbReference>
<keyword evidence="2" id="KW-0067">ATP-binding</keyword>
<dbReference type="InterPro" id="IPR036388">
    <property type="entry name" value="WH-like_DNA-bd_sf"/>
</dbReference>
<evidence type="ECO:0000259" key="3">
    <source>
        <dbReference type="SMART" id="SM01043"/>
    </source>
</evidence>
<comment type="caution">
    <text evidence="4">The sequence shown here is derived from an EMBL/GenBank/DDBJ whole genome shotgun (WGS) entry which is preliminary data.</text>
</comment>
<dbReference type="GO" id="GO:0005524">
    <property type="term" value="F:ATP binding"/>
    <property type="evidence" value="ECO:0007669"/>
    <property type="project" value="UniProtKB-KW"/>
</dbReference>
<dbReference type="InterPro" id="IPR005158">
    <property type="entry name" value="BTAD"/>
</dbReference>
<protein>
    <recommendedName>
        <fullName evidence="3">Bacterial transcriptional activator domain-containing protein</fullName>
    </recommendedName>
</protein>
<evidence type="ECO:0000313" key="5">
    <source>
        <dbReference type="Proteomes" id="UP000050417"/>
    </source>
</evidence>
<feature type="domain" description="Bacterial transcriptional activator" evidence="3">
    <location>
        <begin position="99"/>
        <end position="245"/>
    </location>
</feature>
<dbReference type="InterPro" id="IPR011990">
    <property type="entry name" value="TPR-like_helical_dom_sf"/>
</dbReference>
<evidence type="ECO:0000256" key="1">
    <source>
        <dbReference type="ARBA" id="ARBA00022741"/>
    </source>
</evidence>
<dbReference type="Gene3D" id="3.40.50.300">
    <property type="entry name" value="P-loop containing nucleotide triphosphate hydrolases"/>
    <property type="match status" value="1"/>
</dbReference>
<dbReference type="InterPro" id="IPR019734">
    <property type="entry name" value="TPR_rpt"/>
</dbReference>
<dbReference type="SMART" id="SM01043">
    <property type="entry name" value="BTAD"/>
    <property type="match status" value="1"/>
</dbReference>
<proteinExistence type="predicted"/>
<sequence>MNEQPVQILLLGSPLILVNGEPLQIQRRTVRSTLFFLACQGQHTGRSDLLVLFWPDEPETKARANLRDMISKLRSQLPVEGAVLSQGDFVALNPEKVFVDVVEFRRLAASVLQACEQTPYYQPLDADVVQQMEQAVGLWRSDRFLAGSSLPSTWEFEQWAILTTNELESLRLTLLERLARHFFLANAPEVSIRYLRAALETDEFNFDLHAMMLACLDKLGRTGEAANYCRYLRSLLENNAYEEMPPSLKEYCDKHHASTQPLSKPRFEWPVSMPIRTPYVGRQALLNQLKLLYQANQVICITGEAGIGKTRLLYEFFQRMESIPRLFVLQSNPNETDLPLMPLGEALRRSVNQDTWMEFDSYWAAQLCSLVPELEDWRPELRSVEMKGAENRFLIFEAARQLLLTSAEREICIVLEDAHWAEVDTLAFLDYLGEKGFFNNGHHLMLARREDVHHPALENFLRSAPFYGAYTSLEIPPLTRPEISDLANYLLGSNIGETVSAQLAQETGGNPLFLIEILKALSVRSFNEQDFAEQLRETPIPGSMRMLIRDRLATLQMAEQQILVTAALIGSSFEPGLLEAATGQSPEQVTSALELLERHYVIQSDPQYPVPGAYKFVHEKIRELIIQDLSAARRRLIHLHIAQAMERQGQVGINRSAALAVHFEAGGAAQRAFHYWLQAANYARRLYSQHSAYSAYTRADHLMRQQEHLFTDEEVLSLYAAWGEMAYDLEDKETVATAYHTLERIGQERGSRLLVGSALSGKAVENLLHHRMSEGLIYLERALALLESSEHVLEKTKALLRQGILLVHSYRYAEAAESLNKAIQLAQTSTHRDLKTVRLNVETWLSILFLQTGWPALALPHAQTALKESLNEYFPLIALRSRSVLAQIYYYLGDYQSAYREAMNGIHQAETAQIHHAAGWLYAVAGRVRFASGCLDECWKFAQKALEIGREWNYSDVLSEANCLLGDIYRIAGDLDQACRYYGMGVKTGTDHTLTLNSMARLGMARLESGSVEIGQETLEKAINLARENGLGAIYLMARVARFVYLAHSGQVAPVEETELEQMEQEAKDRQLATLPMTVQMLRARLAFNRGQLDEVKQQLASFLTSEDQCENFWVRFLAQRVLYQCLPEEDADHRKARDLLQKSLEMIRQNSTESVLQSVVRQFEKSLFKK</sequence>